<dbReference type="Proteomes" id="UP000326950">
    <property type="component" value="Unassembled WGS sequence"/>
</dbReference>
<accession>A0A5N6UFA4</accession>
<sequence>MHEMQARLEELERRVQQLSDSTPISQPTIELPAYSAVLSEPIYPHLYIQAFYLDSDVWSSSISRVSRPPLPSRPTSIKADVALLLLCMKVTYSGSVEDGNDQCSLYMTMKKFSAHLEREGLLTLRSFKPVFCDCAARTSLVLFHGFRSNVSQSSPFARLGQAASFLGRVIIHCNNPAPDIEHVIDNTELLFGPLTSLLDILAIDDHTGPQSSNVVTTFCFSALLKLSEHHSCVEFGLDGQQFGGRVAPRVRALIQRRR</sequence>
<name>A0A5N6UFA4_ASPTM</name>
<keyword evidence="2" id="KW-1185">Reference proteome</keyword>
<gene>
    <name evidence="1" type="ORF">BDV40DRAFT_305293</name>
</gene>
<evidence type="ECO:0000313" key="1">
    <source>
        <dbReference type="EMBL" id="KAE8157262.1"/>
    </source>
</evidence>
<dbReference type="EMBL" id="ML738729">
    <property type="protein sequence ID" value="KAE8157262.1"/>
    <property type="molecule type" value="Genomic_DNA"/>
</dbReference>
<evidence type="ECO:0000313" key="2">
    <source>
        <dbReference type="Proteomes" id="UP000326950"/>
    </source>
</evidence>
<reference evidence="1 2" key="1">
    <citation type="submission" date="2019-04" db="EMBL/GenBank/DDBJ databases">
        <title>Friends and foes A comparative genomics study of 23 Aspergillus species from section Flavi.</title>
        <authorList>
            <consortium name="DOE Joint Genome Institute"/>
            <person name="Kjaerbolling I."/>
            <person name="Vesth T."/>
            <person name="Frisvad J.C."/>
            <person name="Nybo J.L."/>
            <person name="Theobald S."/>
            <person name="Kildgaard S."/>
            <person name="Isbrandt T."/>
            <person name="Kuo A."/>
            <person name="Sato A."/>
            <person name="Lyhne E.K."/>
            <person name="Kogle M.E."/>
            <person name="Wiebenga A."/>
            <person name="Kun R.S."/>
            <person name="Lubbers R.J."/>
            <person name="Makela M.R."/>
            <person name="Barry K."/>
            <person name="Chovatia M."/>
            <person name="Clum A."/>
            <person name="Daum C."/>
            <person name="Haridas S."/>
            <person name="He G."/>
            <person name="LaButti K."/>
            <person name="Lipzen A."/>
            <person name="Mondo S."/>
            <person name="Riley R."/>
            <person name="Salamov A."/>
            <person name="Simmons B.A."/>
            <person name="Magnuson J.K."/>
            <person name="Henrissat B."/>
            <person name="Mortensen U.H."/>
            <person name="Larsen T.O."/>
            <person name="Devries R.P."/>
            <person name="Grigoriev I.V."/>
            <person name="Machida M."/>
            <person name="Baker S.E."/>
            <person name="Andersen M.R."/>
        </authorList>
    </citation>
    <scope>NUCLEOTIDE SEQUENCE [LARGE SCALE GENOMIC DNA]</scope>
    <source>
        <strain evidence="1 2">CBS 117626</strain>
    </source>
</reference>
<protein>
    <recommendedName>
        <fullName evidence="3">Transcription factor domain-containing protein</fullName>
    </recommendedName>
</protein>
<dbReference type="OrthoDB" id="270167at2759"/>
<organism evidence="1 2">
    <name type="scientific">Aspergillus tamarii</name>
    <dbReference type="NCBI Taxonomy" id="41984"/>
    <lineage>
        <taxon>Eukaryota</taxon>
        <taxon>Fungi</taxon>
        <taxon>Dikarya</taxon>
        <taxon>Ascomycota</taxon>
        <taxon>Pezizomycotina</taxon>
        <taxon>Eurotiomycetes</taxon>
        <taxon>Eurotiomycetidae</taxon>
        <taxon>Eurotiales</taxon>
        <taxon>Aspergillaceae</taxon>
        <taxon>Aspergillus</taxon>
        <taxon>Aspergillus subgen. Circumdati</taxon>
    </lineage>
</organism>
<dbReference type="AlphaFoldDB" id="A0A5N6UFA4"/>
<proteinExistence type="predicted"/>
<evidence type="ECO:0008006" key="3">
    <source>
        <dbReference type="Google" id="ProtNLM"/>
    </source>
</evidence>